<dbReference type="InterPro" id="IPR050088">
    <property type="entry name" value="IspD/TarI_cytidylyltransf_bact"/>
</dbReference>
<reference evidence="3 4" key="1">
    <citation type="submission" date="2017-12" db="EMBL/GenBank/DDBJ databases">
        <title>Complete genome sequence of Spiroplasma monobiae MQ-1 (ATCC 33825).</title>
        <authorList>
            <person name="Tsai Y.-M."/>
            <person name="Lo W.-S."/>
            <person name="Wu P.-S."/>
            <person name="Cho S.-T."/>
            <person name="Kuo C.-H."/>
        </authorList>
    </citation>
    <scope>NUCLEOTIDE SEQUENCE [LARGE SCALE GENOMIC DNA]</scope>
    <source>
        <strain evidence="3 4">MQ-1</strain>
    </source>
</reference>
<dbReference type="PROSITE" id="PS01295">
    <property type="entry name" value="ISPD"/>
    <property type="match status" value="1"/>
</dbReference>
<dbReference type="InterPro" id="IPR034683">
    <property type="entry name" value="IspD/TarI"/>
</dbReference>
<evidence type="ECO:0000256" key="2">
    <source>
        <dbReference type="ARBA" id="ARBA00022695"/>
    </source>
</evidence>
<dbReference type="SUPFAM" id="SSF53448">
    <property type="entry name" value="Nucleotide-diphospho-sugar transferases"/>
    <property type="match status" value="1"/>
</dbReference>
<dbReference type="AlphaFoldDB" id="A0A2K9LT67"/>
<dbReference type="OrthoDB" id="9806837at2"/>
<dbReference type="RefSeq" id="WP_101780328.1">
    <property type="nucleotide sequence ID" value="NZ_CP025543.1"/>
</dbReference>
<keyword evidence="2 3" id="KW-0548">Nucleotidyltransferase</keyword>
<accession>A0A2K9LT67</accession>
<proteinExistence type="predicted"/>
<dbReference type="GO" id="GO:0050518">
    <property type="term" value="F:2-C-methyl-D-erythritol 4-phosphate cytidylyltransferase activity"/>
    <property type="evidence" value="ECO:0007669"/>
    <property type="project" value="TreeGrafter"/>
</dbReference>
<dbReference type="GO" id="GO:0008299">
    <property type="term" value="P:isoprenoid biosynthetic process"/>
    <property type="evidence" value="ECO:0007669"/>
    <property type="project" value="InterPro"/>
</dbReference>
<keyword evidence="1 3" id="KW-0808">Transferase</keyword>
<dbReference type="Pfam" id="PF01128">
    <property type="entry name" value="IspD"/>
    <property type="match status" value="1"/>
</dbReference>
<evidence type="ECO:0000313" key="4">
    <source>
        <dbReference type="Proteomes" id="UP000234790"/>
    </source>
</evidence>
<dbReference type="KEGG" id="smoo:SMONO_v1c00200"/>
<dbReference type="Proteomes" id="UP000234790">
    <property type="component" value="Chromosome"/>
</dbReference>
<dbReference type="PANTHER" id="PTHR32125:SF4">
    <property type="entry name" value="2-C-METHYL-D-ERYTHRITOL 4-PHOSPHATE CYTIDYLYLTRANSFERASE, CHLOROPLASTIC"/>
    <property type="match status" value="1"/>
</dbReference>
<name>A0A2K9LT67_SPISQ</name>
<dbReference type="InterPro" id="IPR018294">
    <property type="entry name" value="ISPD_synthase_CS"/>
</dbReference>
<sequence>MVSLIIVANGSGQRFGENKMLAKINNEYLINETIKCFENLNEIQEIIVVSNLEIFEIIKNKDAILVEGGKTRGESVKKGLELATKDFVLIHDGARPFVSKETILEIIDNLNENDSVIPTLKVTNCLKRIVGNKIETVNREEYFQTQTPQGFKTKIIKDQYNENQNDFFDDCQLIEKLNYKIKFIEGDEKNKKITFKRDL</sequence>
<organism evidence="3 4">
    <name type="scientific">Spiroplasma monobiae MQ-1</name>
    <dbReference type="NCBI Taxonomy" id="1336748"/>
    <lineage>
        <taxon>Bacteria</taxon>
        <taxon>Bacillati</taxon>
        <taxon>Mycoplasmatota</taxon>
        <taxon>Mollicutes</taxon>
        <taxon>Entomoplasmatales</taxon>
        <taxon>Spiroplasmataceae</taxon>
        <taxon>Spiroplasma</taxon>
    </lineage>
</organism>
<keyword evidence="4" id="KW-1185">Reference proteome</keyword>
<dbReference type="CDD" id="cd02516">
    <property type="entry name" value="CDP-ME_synthetase"/>
    <property type="match status" value="1"/>
</dbReference>
<dbReference type="PANTHER" id="PTHR32125">
    <property type="entry name" value="2-C-METHYL-D-ERYTHRITOL 4-PHOSPHATE CYTIDYLYLTRANSFERASE, CHLOROPLASTIC"/>
    <property type="match status" value="1"/>
</dbReference>
<gene>
    <name evidence="3" type="primary">ispD</name>
    <name evidence="3" type="ORF">SMONO_v1c00200</name>
</gene>
<evidence type="ECO:0000256" key="1">
    <source>
        <dbReference type="ARBA" id="ARBA00022679"/>
    </source>
</evidence>
<dbReference type="InterPro" id="IPR029044">
    <property type="entry name" value="Nucleotide-diphossugar_trans"/>
</dbReference>
<evidence type="ECO:0000313" key="3">
    <source>
        <dbReference type="EMBL" id="AUM62273.1"/>
    </source>
</evidence>
<dbReference type="EMBL" id="CP025543">
    <property type="protein sequence ID" value="AUM62273.1"/>
    <property type="molecule type" value="Genomic_DNA"/>
</dbReference>
<protein>
    <submittedName>
        <fullName evidence="3">2-C-methyl-D-erythritol 4-phosphate cytidylyltransferase</fullName>
    </submittedName>
</protein>
<dbReference type="Gene3D" id="3.90.550.10">
    <property type="entry name" value="Spore Coat Polysaccharide Biosynthesis Protein SpsA, Chain A"/>
    <property type="match status" value="1"/>
</dbReference>